<protein>
    <recommendedName>
        <fullName evidence="1">4Fe-4S ferredoxin-type domain-containing protein</fullName>
    </recommendedName>
</protein>
<proteinExistence type="predicted"/>
<name>A0A0F9A0J0_9ZZZZ</name>
<dbReference type="SUPFAM" id="SSF46548">
    <property type="entry name" value="alpha-helical ferredoxin"/>
    <property type="match status" value="1"/>
</dbReference>
<evidence type="ECO:0000259" key="1">
    <source>
        <dbReference type="PROSITE" id="PS51379"/>
    </source>
</evidence>
<dbReference type="InterPro" id="IPR017900">
    <property type="entry name" value="4Fe4S_Fe_S_CS"/>
</dbReference>
<organism evidence="2">
    <name type="scientific">marine sediment metagenome</name>
    <dbReference type="NCBI Taxonomy" id="412755"/>
    <lineage>
        <taxon>unclassified sequences</taxon>
        <taxon>metagenomes</taxon>
        <taxon>ecological metagenomes</taxon>
    </lineage>
</organism>
<dbReference type="PANTHER" id="PTHR43312:SF2">
    <property type="entry name" value="OXIDOREDUCTASE"/>
    <property type="match status" value="1"/>
</dbReference>
<dbReference type="AlphaFoldDB" id="A0A0F9A0J0"/>
<dbReference type="EMBL" id="LAZR01048591">
    <property type="protein sequence ID" value="KKK91575.1"/>
    <property type="molecule type" value="Genomic_DNA"/>
</dbReference>
<sequence>HNYHGGLSEEAIGRATKGWKGPKPVIQSKTPFYRPEKIDFFKRLLEEGLIKLGVDCIDYLLFHSMNMSMFKKRHKAFFRFTDWAMARGLIGHRGFSSHDTPENVKAFIDTGEFSAMVLSYNWLNPTMAKTLAYGARKGMGVSVMNPVGGGGLAATTGAILRLLPGAKSSPEVCLRYVMATRGVCVTLSGMSTVEQVDENVRIAGRRSFITDRQRKVMAERLGRLKRSFEQLCTSCGYCMPCPHGVNIPQNFMWLNQAKFLGIIEFARKRFAMLKSGRKGDMSALACKQCGECLPKCPNDVPIMAQLAETASLLG</sequence>
<dbReference type="PROSITE" id="PS51379">
    <property type="entry name" value="4FE4S_FER_2"/>
    <property type="match status" value="1"/>
</dbReference>
<dbReference type="InterPro" id="IPR053135">
    <property type="entry name" value="AKR2_Oxidoreductase"/>
</dbReference>
<reference evidence="2" key="1">
    <citation type="journal article" date="2015" name="Nature">
        <title>Complex archaea that bridge the gap between prokaryotes and eukaryotes.</title>
        <authorList>
            <person name="Spang A."/>
            <person name="Saw J.H."/>
            <person name="Jorgensen S.L."/>
            <person name="Zaremba-Niedzwiedzka K."/>
            <person name="Martijn J."/>
            <person name="Lind A.E."/>
            <person name="van Eijk R."/>
            <person name="Schleper C."/>
            <person name="Guy L."/>
            <person name="Ettema T.J."/>
        </authorList>
    </citation>
    <scope>NUCLEOTIDE SEQUENCE</scope>
</reference>
<dbReference type="InterPro" id="IPR036812">
    <property type="entry name" value="NAD(P)_OxRdtase_dom_sf"/>
</dbReference>
<evidence type="ECO:0000313" key="2">
    <source>
        <dbReference type="EMBL" id="KKK91575.1"/>
    </source>
</evidence>
<dbReference type="PANTHER" id="PTHR43312">
    <property type="entry name" value="D-THREO-ALDOSE 1-DEHYDROGENASE"/>
    <property type="match status" value="1"/>
</dbReference>
<dbReference type="Pfam" id="PF13187">
    <property type="entry name" value="Fer4_9"/>
    <property type="match status" value="1"/>
</dbReference>
<dbReference type="SUPFAM" id="SSF51430">
    <property type="entry name" value="NAD(P)-linked oxidoreductase"/>
    <property type="match status" value="1"/>
</dbReference>
<dbReference type="InterPro" id="IPR023210">
    <property type="entry name" value="NADP_OxRdtase_dom"/>
</dbReference>
<feature type="domain" description="4Fe-4S ferredoxin-type" evidence="1">
    <location>
        <begin position="277"/>
        <end position="306"/>
    </location>
</feature>
<comment type="caution">
    <text evidence="2">The sequence shown here is derived from an EMBL/GenBank/DDBJ whole genome shotgun (WGS) entry which is preliminary data.</text>
</comment>
<dbReference type="PROSITE" id="PS00198">
    <property type="entry name" value="4FE4S_FER_1"/>
    <property type="match status" value="1"/>
</dbReference>
<dbReference type="Pfam" id="PF00248">
    <property type="entry name" value="Aldo_ket_red"/>
    <property type="match status" value="1"/>
</dbReference>
<dbReference type="Gene3D" id="3.20.20.100">
    <property type="entry name" value="NADP-dependent oxidoreductase domain"/>
    <property type="match status" value="1"/>
</dbReference>
<gene>
    <name evidence="2" type="ORF">LCGC14_2711570</name>
</gene>
<dbReference type="InterPro" id="IPR017896">
    <property type="entry name" value="4Fe4S_Fe-S-bd"/>
</dbReference>
<feature type="non-terminal residue" evidence="2">
    <location>
        <position position="1"/>
    </location>
</feature>
<accession>A0A0F9A0J0</accession>